<keyword evidence="6" id="KW-1133">Transmembrane helix</keyword>
<dbReference type="OrthoDB" id="1918246at2759"/>
<dbReference type="Pfam" id="PF10551">
    <property type="entry name" value="MULE"/>
    <property type="match status" value="1"/>
</dbReference>
<keyword evidence="6" id="KW-0812">Transmembrane</keyword>
<proteinExistence type="predicted"/>
<feature type="region of interest" description="Disordered" evidence="5">
    <location>
        <begin position="492"/>
        <end position="520"/>
    </location>
</feature>
<keyword evidence="9" id="KW-1185">Reference proteome</keyword>
<accession>A0A5C7H380</accession>
<keyword evidence="2 4" id="KW-0863">Zinc-finger</keyword>
<evidence type="ECO:0000313" key="9">
    <source>
        <dbReference type="Proteomes" id="UP000323000"/>
    </source>
</evidence>
<evidence type="ECO:0000256" key="5">
    <source>
        <dbReference type="SAM" id="MobiDB-lite"/>
    </source>
</evidence>
<dbReference type="PANTHER" id="PTHR31973">
    <property type="entry name" value="POLYPROTEIN, PUTATIVE-RELATED"/>
    <property type="match status" value="1"/>
</dbReference>
<feature type="domain" description="SWIM-type" evidence="7">
    <location>
        <begin position="460"/>
        <end position="492"/>
    </location>
</feature>
<sequence length="635" mass="72507">MFRVKRMGPVVISAKFAGIQIEYNVLEPEIYTLAALWADVYVISYSNFPDPNEKFTTEAILPWHVAVGDSDINTDDEQLSNAASFNEDLYAIFEDNSDDESQTKPYVPKPGKPFRVADDGKVYLQVEQLFRNLYHFRMVLRDFVVQEGFQILRVKNEKDRHACQKVHKNQEANDVWVANRFKSLIEENPDININFLGSEIHRFYGITIPTWTLYRAKNRVLDSTTIEYAECYDKLYSYGHMVRETNPGSVALLKTISPAPSTHSKFQRFFISFFAQKHGFIFGCWPFIGLDGCHLKGKFPGVITAATAIDANFGVFPVAVAICEVESKSSWGWFLRHLYEHIGLDDNRRLTFMTDRQKRVIDAIEMWWPGSNHVTNNISECFNNWIDKFRGQPALTLLENMHRAIMKRIHKRHEDAKKWSTVIPRLVMKKMTENQDDGRFVQVICAGEFEYEVKDKNTYYNVHLDLKTCNYRSWAISGIPCKHAMAVITNTRRQWHEPRKNRKRAPDEPAKQKRSSGEKCSGCGAFGHNVRSCKTKEGNANQGSSVRALPQATQASQAAQTYQGAPISQPITHNAPLYTTAMLLQSCQSKSNPGTVAGLDVDWCGGLKVMMVDLVDAFAYWIFVCPALTLLTWVL</sequence>
<dbReference type="InterPro" id="IPR007527">
    <property type="entry name" value="Znf_SWIM"/>
</dbReference>
<dbReference type="Pfam" id="PF04434">
    <property type="entry name" value="SWIM"/>
    <property type="match status" value="1"/>
</dbReference>
<evidence type="ECO:0000256" key="6">
    <source>
        <dbReference type="SAM" id="Phobius"/>
    </source>
</evidence>
<evidence type="ECO:0000256" key="3">
    <source>
        <dbReference type="ARBA" id="ARBA00022833"/>
    </source>
</evidence>
<dbReference type="InterPro" id="IPR018289">
    <property type="entry name" value="MULE_transposase_dom"/>
</dbReference>
<keyword evidence="3" id="KW-0862">Zinc</keyword>
<evidence type="ECO:0000256" key="2">
    <source>
        <dbReference type="ARBA" id="ARBA00022771"/>
    </source>
</evidence>
<dbReference type="PANTHER" id="PTHR31973:SF187">
    <property type="entry name" value="MUTATOR TRANSPOSASE MUDRA PROTEIN"/>
    <property type="match status" value="1"/>
</dbReference>
<gene>
    <name evidence="8" type="ORF">EZV62_023968</name>
</gene>
<feature type="compositionally biased region" description="Basic and acidic residues" evidence="5">
    <location>
        <begin position="494"/>
        <end position="517"/>
    </location>
</feature>
<name>A0A5C7H380_9ROSI</name>
<comment type="caution">
    <text evidence="8">The sequence shown here is derived from an EMBL/GenBank/DDBJ whole genome shotgun (WGS) entry which is preliminary data.</text>
</comment>
<dbReference type="SMART" id="SM00575">
    <property type="entry name" value="ZnF_PMZ"/>
    <property type="match status" value="1"/>
</dbReference>
<keyword evidence="1" id="KW-0479">Metal-binding</keyword>
<dbReference type="EMBL" id="VAHF01000011">
    <property type="protein sequence ID" value="TXG51444.1"/>
    <property type="molecule type" value="Genomic_DNA"/>
</dbReference>
<organism evidence="8 9">
    <name type="scientific">Acer yangbiense</name>
    <dbReference type="NCBI Taxonomy" id="1000413"/>
    <lineage>
        <taxon>Eukaryota</taxon>
        <taxon>Viridiplantae</taxon>
        <taxon>Streptophyta</taxon>
        <taxon>Embryophyta</taxon>
        <taxon>Tracheophyta</taxon>
        <taxon>Spermatophyta</taxon>
        <taxon>Magnoliopsida</taxon>
        <taxon>eudicotyledons</taxon>
        <taxon>Gunneridae</taxon>
        <taxon>Pentapetalae</taxon>
        <taxon>rosids</taxon>
        <taxon>malvids</taxon>
        <taxon>Sapindales</taxon>
        <taxon>Sapindaceae</taxon>
        <taxon>Hippocastanoideae</taxon>
        <taxon>Acereae</taxon>
        <taxon>Acer</taxon>
    </lineage>
</organism>
<dbReference type="InterPro" id="IPR006564">
    <property type="entry name" value="Znf_PMZ"/>
</dbReference>
<reference evidence="9" key="1">
    <citation type="journal article" date="2019" name="Gigascience">
        <title>De novo genome assembly of the endangered Acer yangbiense, a plant species with extremely small populations endemic to Yunnan Province, China.</title>
        <authorList>
            <person name="Yang J."/>
            <person name="Wariss H.M."/>
            <person name="Tao L."/>
            <person name="Zhang R."/>
            <person name="Yun Q."/>
            <person name="Hollingsworth P."/>
            <person name="Dao Z."/>
            <person name="Luo G."/>
            <person name="Guo H."/>
            <person name="Ma Y."/>
            <person name="Sun W."/>
        </authorList>
    </citation>
    <scope>NUCLEOTIDE SEQUENCE [LARGE SCALE GENOMIC DNA]</scope>
    <source>
        <strain evidence="9">cv. Malutang</strain>
    </source>
</reference>
<protein>
    <recommendedName>
        <fullName evidence="7">SWIM-type domain-containing protein</fullName>
    </recommendedName>
</protein>
<evidence type="ECO:0000256" key="4">
    <source>
        <dbReference type="PROSITE-ProRule" id="PRU00325"/>
    </source>
</evidence>
<evidence type="ECO:0000256" key="1">
    <source>
        <dbReference type="ARBA" id="ARBA00022723"/>
    </source>
</evidence>
<feature type="transmembrane region" description="Helical" evidence="6">
    <location>
        <begin position="617"/>
        <end position="634"/>
    </location>
</feature>
<evidence type="ECO:0000313" key="8">
    <source>
        <dbReference type="EMBL" id="TXG51444.1"/>
    </source>
</evidence>
<dbReference type="AlphaFoldDB" id="A0A5C7H380"/>
<dbReference type="GO" id="GO:0008270">
    <property type="term" value="F:zinc ion binding"/>
    <property type="evidence" value="ECO:0007669"/>
    <property type="project" value="UniProtKB-KW"/>
</dbReference>
<dbReference type="Proteomes" id="UP000323000">
    <property type="component" value="Chromosome 11"/>
</dbReference>
<evidence type="ECO:0000259" key="7">
    <source>
        <dbReference type="PROSITE" id="PS50966"/>
    </source>
</evidence>
<keyword evidence="6" id="KW-0472">Membrane</keyword>
<dbReference type="PROSITE" id="PS50966">
    <property type="entry name" value="ZF_SWIM"/>
    <property type="match status" value="1"/>
</dbReference>